<dbReference type="PANTHER" id="PTHR30603:SF60">
    <property type="entry name" value="RNA POLYMERASE SIGMA FACTOR RPOD"/>
    <property type="match status" value="1"/>
</dbReference>
<dbReference type="AlphaFoldDB" id="I0UXU8"/>
<dbReference type="InterPro" id="IPR014284">
    <property type="entry name" value="RNA_pol_sigma-70_dom"/>
</dbReference>
<keyword evidence="2" id="KW-0805">Transcription regulation</keyword>
<dbReference type="NCBIfam" id="TIGR02937">
    <property type="entry name" value="sigma70-ECF"/>
    <property type="match status" value="1"/>
</dbReference>
<evidence type="ECO:0000256" key="4">
    <source>
        <dbReference type="ARBA" id="ARBA00023125"/>
    </source>
</evidence>
<dbReference type="SUPFAM" id="SSF88946">
    <property type="entry name" value="Sigma2 domain of RNA polymerase sigma factors"/>
    <property type="match status" value="1"/>
</dbReference>
<dbReference type="InterPro" id="IPR007627">
    <property type="entry name" value="RNA_pol_sigma70_r2"/>
</dbReference>
<feature type="compositionally biased region" description="Low complexity" evidence="6">
    <location>
        <begin position="1"/>
        <end position="15"/>
    </location>
</feature>
<dbReference type="Gene3D" id="1.20.120.1810">
    <property type="match status" value="1"/>
</dbReference>
<dbReference type="Gene3D" id="1.10.10.10">
    <property type="entry name" value="Winged helix-like DNA-binding domain superfamily/Winged helix DNA-binding domain"/>
    <property type="match status" value="2"/>
</dbReference>
<reference evidence="11 12" key="1">
    <citation type="submission" date="2012-01" db="EMBL/GenBank/DDBJ databases">
        <title>Improved High-Quality Draft sequence of Saccharomonospora xinjiangensis XJ-54.</title>
        <authorList>
            <consortium name="US DOE Joint Genome Institute"/>
            <person name="Lucas S."/>
            <person name="Han J."/>
            <person name="Lapidus A."/>
            <person name="Cheng J.-F."/>
            <person name="Goodwin L."/>
            <person name="Pitluck S."/>
            <person name="Peters L."/>
            <person name="Mikhailova N."/>
            <person name="Teshima H."/>
            <person name="Detter J.C."/>
            <person name="Han C."/>
            <person name="Tapia R."/>
            <person name="Land M."/>
            <person name="Hauser L."/>
            <person name="Kyrpides N."/>
            <person name="Ivanova N."/>
            <person name="Pagani I."/>
            <person name="Brambilla E.-M."/>
            <person name="Klenk H.-P."/>
            <person name="Woyke T."/>
        </authorList>
    </citation>
    <scope>NUCLEOTIDE SEQUENCE [LARGE SCALE GENOMIC DNA]</scope>
    <source>
        <strain evidence="11 12">XJ-54</strain>
    </source>
</reference>
<dbReference type="InterPro" id="IPR013325">
    <property type="entry name" value="RNA_pol_sigma_r2"/>
</dbReference>
<feature type="domain" description="RNA polymerase sigma-70 region 1.2" evidence="7">
    <location>
        <begin position="29"/>
        <end position="62"/>
    </location>
</feature>
<evidence type="ECO:0000259" key="9">
    <source>
        <dbReference type="Pfam" id="PF04542"/>
    </source>
</evidence>
<keyword evidence="5" id="KW-0804">Transcription</keyword>
<evidence type="ECO:0000256" key="1">
    <source>
        <dbReference type="ARBA" id="ARBA00007788"/>
    </source>
</evidence>
<evidence type="ECO:0000259" key="7">
    <source>
        <dbReference type="Pfam" id="PF00140"/>
    </source>
</evidence>
<dbReference type="STRING" id="882086.SacxiDRAFT_0424"/>
<evidence type="ECO:0000259" key="8">
    <source>
        <dbReference type="Pfam" id="PF04539"/>
    </source>
</evidence>
<evidence type="ECO:0000256" key="3">
    <source>
        <dbReference type="ARBA" id="ARBA00023082"/>
    </source>
</evidence>
<gene>
    <name evidence="11" type="ORF">SacxiDRAFT_0424</name>
</gene>
<dbReference type="GO" id="GO:0016987">
    <property type="term" value="F:sigma factor activity"/>
    <property type="evidence" value="ECO:0007669"/>
    <property type="project" value="UniProtKB-KW"/>
</dbReference>
<dbReference type="RefSeq" id="WP_006236804.1">
    <property type="nucleotide sequence ID" value="NZ_JH636049.1"/>
</dbReference>
<evidence type="ECO:0000259" key="10">
    <source>
        <dbReference type="Pfam" id="PF04545"/>
    </source>
</evidence>
<dbReference type="GO" id="GO:0003677">
    <property type="term" value="F:DNA binding"/>
    <property type="evidence" value="ECO:0007669"/>
    <property type="project" value="UniProtKB-KW"/>
</dbReference>
<dbReference type="Pfam" id="PF04539">
    <property type="entry name" value="Sigma70_r3"/>
    <property type="match status" value="1"/>
</dbReference>
<dbReference type="InterPro" id="IPR007624">
    <property type="entry name" value="RNA_pol_sigma70_r3"/>
</dbReference>
<dbReference type="InterPro" id="IPR009042">
    <property type="entry name" value="RNA_pol_sigma70_r1_2"/>
</dbReference>
<dbReference type="PRINTS" id="PR00046">
    <property type="entry name" value="SIGMA70FCT"/>
</dbReference>
<dbReference type="InterPro" id="IPR007630">
    <property type="entry name" value="RNA_pol_sigma70_r4"/>
</dbReference>
<dbReference type="Pfam" id="PF00140">
    <property type="entry name" value="Sigma70_r1_2"/>
    <property type="match status" value="1"/>
</dbReference>
<dbReference type="Gene3D" id="1.10.601.10">
    <property type="entry name" value="RNA Polymerase Primary Sigma Factor"/>
    <property type="match status" value="1"/>
</dbReference>
<proteinExistence type="inferred from homology"/>
<organism evidence="11 12">
    <name type="scientific">Saccharomonospora xinjiangensis XJ-54</name>
    <dbReference type="NCBI Taxonomy" id="882086"/>
    <lineage>
        <taxon>Bacteria</taxon>
        <taxon>Bacillati</taxon>
        <taxon>Actinomycetota</taxon>
        <taxon>Actinomycetes</taxon>
        <taxon>Pseudonocardiales</taxon>
        <taxon>Pseudonocardiaceae</taxon>
        <taxon>Saccharomonospora</taxon>
    </lineage>
</organism>
<feature type="domain" description="RNA polymerase sigma-70 region 3" evidence="8">
    <location>
        <begin position="177"/>
        <end position="245"/>
    </location>
</feature>
<keyword evidence="3" id="KW-0731">Sigma factor</keyword>
<dbReference type="EMBL" id="JH636049">
    <property type="protein sequence ID" value="EID52701.1"/>
    <property type="molecule type" value="Genomic_DNA"/>
</dbReference>
<dbReference type="eggNOG" id="COG0568">
    <property type="taxonomic scope" value="Bacteria"/>
</dbReference>
<dbReference type="HOGENOM" id="CLU_014793_3_6_11"/>
<dbReference type="OrthoDB" id="9804285at2"/>
<dbReference type="GO" id="GO:0006352">
    <property type="term" value="P:DNA-templated transcription initiation"/>
    <property type="evidence" value="ECO:0007669"/>
    <property type="project" value="InterPro"/>
</dbReference>
<comment type="similarity">
    <text evidence="1">Belongs to the sigma-70 factor family.</text>
</comment>
<feature type="region of interest" description="Disordered" evidence="6">
    <location>
        <begin position="1"/>
        <end position="25"/>
    </location>
</feature>
<dbReference type="InterPro" id="IPR050239">
    <property type="entry name" value="Sigma-70_RNA_pol_init_factors"/>
</dbReference>
<dbReference type="Pfam" id="PF04545">
    <property type="entry name" value="Sigma70_r4"/>
    <property type="match status" value="1"/>
</dbReference>
<accession>I0UXU8</accession>
<keyword evidence="12" id="KW-1185">Reference proteome</keyword>
<feature type="domain" description="RNA polymerase sigma-70 region 2" evidence="9">
    <location>
        <begin position="98"/>
        <end position="160"/>
    </location>
</feature>
<evidence type="ECO:0000313" key="12">
    <source>
        <dbReference type="Proteomes" id="UP000004691"/>
    </source>
</evidence>
<protein>
    <submittedName>
        <fullName evidence="11">RNA polymerase sigma factor, sigma-70 family</fullName>
    </submittedName>
</protein>
<dbReference type="InterPro" id="IPR000943">
    <property type="entry name" value="RNA_pol_sigma70"/>
</dbReference>
<name>I0UXU8_9PSEU</name>
<dbReference type="PANTHER" id="PTHR30603">
    <property type="entry name" value="RNA POLYMERASE SIGMA FACTOR RPO"/>
    <property type="match status" value="1"/>
</dbReference>
<dbReference type="InterPro" id="IPR036388">
    <property type="entry name" value="WH-like_DNA-bd_sf"/>
</dbReference>
<dbReference type="CDD" id="cd06171">
    <property type="entry name" value="Sigma70_r4"/>
    <property type="match status" value="1"/>
</dbReference>
<sequence>MADATLTAARSSTARRASRRGRPASDEPDIVRYYLDEVGATPLLTANQEVELAKRIEAGVYAAELLRRADAGEITLDHDRRRDLGLVARDGQRAKDHMVRANLRLVVTAARKNRHTNLPLLDAIQEGNLGLIRAVEKFDYTKGFKFSTYAMWWIRQAIQRGNAFQSNTIRLPMHVSEQVAKLDRLERTLQSHSDHEPTLEELAEAAELPVERVAALRKAGRSTVSLDVPLDEDGELHLGDLVSDGTVPAVGEGVERQAMVEQLRAALDSLPPSEAAVVSLRYGLRDGHQHTIPEISQRLGLSRKRVRTLESRAMSLLREPGRSDSLLDWAS</sequence>
<dbReference type="InterPro" id="IPR013324">
    <property type="entry name" value="RNA_pol_sigma_r3/r4-like"/>
</dbReference>
<evidence type="ECO:0000256" key="2">
    <source>
        <dbReference type="ARBA" id="ARBA00023015"/>
    </source>
</evidence>
<evidence type="ECO:0000313" key="11">
    <source>
        <dbReference type="EMBL" id="EID52701.1"/>
    </source>
</evidence>
<dbReference type="Proteomes" id="UP000004691">
    <property type="component" value="Unassembled WGS sequence"/>
</dbReference>
<evidence type="ECO:0000256" key="6">
    <source>
        <dbReference type="SAM" id="MobiDB-lite"/>
    </source>
</evidence>
<keyword evidence="4" id="KW-0238">DNA-binding</keyword>
<feature type="domain" description="RNA polymerase sigma-70 region 4" evidence="10">
    <location>
        <begin position="266"/>
        <end position="319"/>
    </location>
</feature>
<dbReference type="SUPFAM" id="SSF88659">
    <property type="entry name" value="Sigma3 and sigma4 domains of RNA polymerase sigma factors"/>
    <property type="match status" value="2"/>
</dbReference>
<dbReference type="Pfam" id="PF04542">
    <property type="entry name" value="Sigma70_r2"/>
    <property type="match status" value="1"/>
</dbReference>
<evidence type="ECO:0000256" key="5">
    <source>
        <dbReference type="ARBA" id="ARBA00023163"/>
    </source>
</evidence>